<gene>
    <name evidence="5" type="ORF">EV385_1921</name>
</gene>
<evidence type="ECO:0000313" key="6">
    <source>
        <dbReference type="Proteomes" id="UP000292564"/>
    </source>
</evidence>
<keyword evidence="6" id="KW-1185">Reference proteome</keyword>
<organism evidence="5 6">
    <name type="scientific">Krasilnikovia cinnamomea</name>
    <dbReference type="NCBI Taxonomy" id="349313"/>
    <lineage>
        <taxon>Bacteria</taxon>
        <taxon>Bacillati</taxon>
        <taxon>Actinomycetota</taxon>
        <taxon>Actinomycetes</taxon>
        <taxon>Micromonosporales</taxon>
        <taxon>Micromonosporaceae</taxon>
        <taxon>Krasilnikovia</taxon>
    </lineage>
</organism>
<dbReference type="CDD" id="cd03794">
    <property type="entry name" value="GT4_WbuB-like"/>
    <property type="match status" value="1"/>
</dbReference>
<name>A0A4V2G6V7_9ACTN</name>
<evidence type="ECO:0000259" key="4">
    <source>
        <dbReference type="Pfam" id="PF13579"/>
    </source>
</evidence>
<evidence type="ECO:0000256" key="2">
    <source>
        <dbReference type="ARBA" id="ARBA00022679"/>
    </source>
</evidence>
<dbReference type="AlphaFoldDB" id="A0A4V2G6V7"/>
<dbReference type="Pfam" id="PF00534">
    <property type="entry name" value="Glycos_transf_1"/>
    <property type="match status" value="1"/>
</dbReference>
<accession>A0A4V2G6V7</accession>
<dbReference type="GO" id="GO:0016758">
    <property type="term" value="F:hexosyltransferase activity"/>
    <property type="evidence" value="ECO:0007669"/>
    <property type="project" value="TreeGrafter"/>
</dbReference>
<dbReference type="InterPro" id="IPR001296">
    <property type="entry name" value="Glyco_trans_1"/>
</dbReference>
<evidence type="ECO:0000256" key="1">
    <source>
        <dbReference type="ARBA" id="ARBA00022676"/>
    </source>
</evidence>
<keyword evidence="1" id="KW-0328">Glycosyltransferase</keyword>
<dbReference type="GO" id="GO:1901137">
    <property type="term" value="P:carbohydrate derivative biosynthetic process"/>
    <property type="evidence" value="ECO:0007669"/>
    <property type="project" value="UniProtKB-ARBA"/>
</dbReference>
<sequence>MRIGIVSQWFHPEPAPIPSNLAEDLAARGHEVRVLTGFPNYPDGRLYPGFRQRWRHVSRTAGITTRRVPLYPSHDGSGLHRAANYLSFAATSALAAPRYLSGVDVVYVYLTPATVFAAPALLRLLCRVPAVIHVQDVWPESVTSSGMAPQGVAGRLIERSLHAMMRRVYRMSAGIAVIAPSMRDLVIARGAKPERVRTILNWADESLFHPVPDAAAARREIGHRGKTTIMYAGTMGPFQNIEASVRAAAATAEDVDLVLVGSGIAEEPARRLADELGATNVRFLGRRPATDMAALTAAADYQLVTLRDMPIFRGTIPSKLQGALACGAPVLVSVPGDCATLVEENGVGLACPPDDWRLLADRFRQAAKVPAEERREMARRAQHLYQARMSRTAGVDQLEDLLIAAATREGDQ</sequence>
<dbReference type="Gene3D" id="3.40.50.2000">
    <property type="entry name" value="Glycogen Phosphorylase B"/>
    <property type="match status" value="2"/>
</dbReference>
<proteinExistence type="predicted"/>
<evidence type="ECO:0000313" key="5">
    <source>
        <dbReference type="EMBL" id="RZU50156.1"/>
    </source>
</evidence>
<dbReference type="Pfam" id="PF13579">
    <property type="entry name" value="Glyco_trans_4_4"/>
    <property type="match status" value="1"/>
</dbReference>
<dbReference type="SUPFAM" id="SSF53756">
    <property type="entry name" value="UDP-Glycosyltransferase/glycogen phosphorylase"/>
    <property type="match status" value="1"/>
</dbReference>
<keyword evidence="2 5" id="KW-0808">Transferase</keyword>
<evidence type="ECO:0000259" key="3">
    <source>
        <dbReference type="Pfam" id="PF00534"/>
    </source>
</evidence>
<dbReference type="RefSeq" id="WP_130509126.1">
    <property type="nucleotide sequence ID" value="NZ_SHKY01000001.1"/>
</dbReference>
<reference evidence="5 6" key="1">
    <citation type="submission" date="2019-02" db="EMBL/GenBank/DDBJ databases">
        <title>Sequencing the genomes of 1000 actinobacteria strains.</title>
        <authorList>
            <person name="Klenk H.-P."/>
        </authorList>
    </citation>
    <scope>NUCLEOTIDE SEQUENCE [LARGE SCALE GENOMIC DNA]</scope>
    <source>
        <strain evidence="5 6">DSM 45162</strain>
    </source>
</reference>
<feature type="domain" description="Glycosyl transferase family 1" evidence="3">
    <location>
        <begin position="218"/>
        <end position="382"/>
    </location>
</feature>
<feature type="domain" description="Glycosyltransferase subfamily 4-like N-terminal" evidence="4">
    <location>
        <begin position="19"/>
        <end position="202"/>
    </location>
</feature>
<dbReference type="OrthoDB" id="3180470at2"/>
<dbReference type="InterPro" id="IPR028098">
    <property type="entry name" value="Glyco_trans_4-like_N"/>
</dbReference>
<dbReference type="Proteomes" id="UP000292564">
    <property type="component" value="Unassembled WGS sequence"/>
</dbReference>
<dbReference type="EMBL" id="SHKY01000001">
    <property type="protein sequence ID" value="RZU50156.1"/>
    <property type="molecule type" value="Genomic_DNA"/>
</dbReference>
<protein>
    <submittedName>
        <fullName evidence="5">Glycosyltransferase involved in cell wall biosynthesis</fullName>
    </submittedName>
</protein>
<dbReference type="PANTHER" id="PTHR45947">
    <property type="entry name" value="SULFOQUINOVOSYL TRANSFERASE SQD2"/>
    <property type="match status" value="1"/>
</dbReference>
<dbReference type="PANTHER" id="PTHR45947:SF3">
    <property type="entry name" value="SULFOQUINOVOSYL TRANSFERASE SQD2"/>
    <property type="match status" value="1"/>
</dbReference>
<comment type="caution">
    <text evidence="5">The sequence shown here is derived from an EMBL/GenBank/DDBJ whole genome shotgun (WGS) entry which is preliminary data.</text>
</comment>
<dbReference type="InterPro" id="IPR050194">
    <property type="entry name" value="Glycosyltransferase_grp1"/>
</dbReference>